<dbReference type="AlphaFoldDB" id="A0AA36UKN5"/>
<dbReference type="PANTHER" id="PTHR28055">
    <property type="entry name" value="ALTERED INHERITANCE OF MITOCHONDRIA PROTEIN 41, MITOCHONDRIAL"/>
    <property type="match status" value="1"/>
</dbReference>
<dbReference type="InterPro" id="IPR019004">
    <property type="entry name" value="YqeY/Aim41"/>
</dbReference>
<dbReference type="Proteomes" id="UP000004982">
    <property type="component" value="Unassembled WGS sequence"/>
</dbReference>
<name>A0AA36UKN5_9NEIS</name>
<gene>
    <name evidence="1" type="ORF">HMPREF9418_0688</name>
</gene>
<protein>
    <submittedName>
        <fullName evidence="1">GatB/Yqey domain protein</fullName>
    </submittedName>
</protein>
<dbReference type="InterPro" id="IPR023168">
    <property type="entry name" value="GatB_Yqey_C_2"/>
</dbReference>
<proteinExistence type="predicted"/>
<dbReference type="GO" id="GO:0016884">
    <property type="term" value="F:carbon-nitrogen ligase activity, with glutamine as amido-N-donor"/>
    <property type="evidence" value="ECO:0007669"/>
    <property type="project" value="InterPro"/>
</dbReference>
<evidence type="ECO:0000313" key="1">
    <source>
        <dbReference type="EMBL" id="EGQ77798.1"/>
    </source>
</evidence>
<accession>A0AA36UKN5</accession>
<dbReference type="InterPro" id="IPR003789">
    <property type="entry name" value="Asn/Gln_tRNA_amidoTrase-B-like"/>
</dbReference>
<dbReference type="Gene3D" id="1.10.10.410">
    <property type="match status" value="1"/>
</dbReference>
<dbReference type="Pfam" id="PF09424">
    <property type="entry name" value="YqeY"/>
    <property type="match status" value="1"/>
</dbReference>
<reference evidence="1 2" key="1">
    <citation type="submission" date="2011-05" db="EMBL/GenBank/DDBJ databases">
        <authorList>
            <person name="Muzny D."/>
            <person name="Qin X."/>
            <person name="Deng J."/>
            <person name="Jiang H."/>
            <person name="Liu Y."/>
            <person name="Qu J."/>
            <person name="Song X.-Z."/>
            <person name="Zhang L."/>
            <person name="Thornton R."/>
            <person name="Coyle M."/>
            <person name="Francisco L."/>
            <person name="Jackson L."/>
            <person name="Javaid M."/>
            <person name="Korchina V."/>
            <person name="Kovar C."/>
            <person name="Mata R."/>
            <person name="Mathew T."/>
            <person name="Ngo R."/>
            <person name="Nguyen L."/>
            <person name="Nguyen N."/>
            <person name="Okwuonu G."/>
            <person name="Ongeri F."/>
            <person name="Pham C."/>
            <person name="Simmons D."/>
            <person name="Wilczek-Boney K."/>
            <person name="Hale W."/>
            <person name="Jakkamsetti A."/>
            <person name="Pham P."/>
            <person name="Ruth R."/>
            <person name="San Lucas F."/>
            <person name="Warren J."/>
            <person name="Zhang J."/>
            <person name="Zhao Z."/>
            <person name="Zhou C."/>
            <person name="Zhu D."/>
            <person name="Lee S."/>
            <person name="Bess C."/>
            <person name="Blankenburg K."/>
            <person name="Forbes L."/>
            <person name="Fu Q."/>
            <person name="Gubbala S."/>
            <person name="Hirani K."/>
            <person name="Jayaseelan J.C."/>
            <person name="Lara F."/>
            <person name="Munidasa M."/>
            <person name="Palculict T."/>
            <person name="Patil S."/>
            <person name="Pu L.-L."/>
            <person name="Saada N."/>
            <person name="Tang L."/>
            <person name="Weissenberger G."/>
            <person name="Zhu Y."/>
            <person name="Hemphill L."/>
            <person name="Shang Y."/>
            <person name="Youmans B."/>
            <person name="Ayvaz T."/>
            <person name="Ross M."/>
            <person name="Santibanez J."/>
            <person name="Aqrawi P."/>
            <person name="Gross S."/>
            <person name="Joshi V."/>
            <person name="Fowler G."/>
            <person name="Nazareth L."/>
            <person name="Reid J."/>
            <person name="Worley K."/>
            <person name="Petrosino J."/>
            <person name="Highlander S."/>
            <person name="Gibbs R."/>
        </authorList>
    </citation>
    <scope>NUCLEOTIDE SEQUENCE [LARGE SCALE GENOMIC DNA]</scope>
    <source>
        <strain evidence="1 2">ATCC 33926</strain>
    </source>
</reference>
<dbReference type="Gene3D" id="1.10.1510.10">
    <property type="entry name" value="Uncharacterised protein YqeY/AIM41 PF09424, N-terminal domain"/>
    <property type="match status" value="1"/>
</dbReference>
<dbReference type="SUPFAM" id="SSF89095">
    <property type="entry name" value="GatB/YqeY motif"/>
    <property type="match status" value="1"/>
</dbReference>
<dbReference type="InterPro" id="IPR042184">
    <property type="entry name" value="YqeY/Aim41_N"/>
</dbReference>
<sequence length="185" mass="20571">MCFVFQTTCKARGRLKNRESLRQYVQYHLPSFPESHPMSLKAQLTEDMKTAMRAKDQTALSTIRLINAAIKQFEVDERTEADDGKVIAIITKMVKQRKDSANIYAEAGRQDLADKENAEIEILHRYLPQMMSAEEIRTAVETVIAMTGASGMADMGKAMGVLKTQLAGKADMGEVNKILKAALTS</sequence>
<dbReference type="EMBL" id="AFQE01000034">
    <property type="protein sequence ID" value="EGQ77798.1"/>
    <property type="molecule type" value="Genomic_DNA"/>
</dbReference>
<evidence type="ECO:0000313" key="2">
    <source>
        <dbReference type="Proteomes" id="UP000004982"/>
    </source>
</evidence>
<dbReference type="PANTHER" id="PTHR28055:SF1">
    <property type="entry name" value="ALTERED INHERITANCE OF MITOCHONDRIA PROTEIN 41, MITOCHONDRIAL"/>
    <property type="match status" value="1"/>
</dbReference>
<comment type="caution">
    <text evidence="1">The sequence shown here is derived from an EMBL/GenBank/DDBJ whole genome shotgun (WGS) entry which is preliminary data.</text>
</comment>
<organism evidence="1 2">
    <name type="scientific">Neisseria macacae ATCC 33926</name>
    <dbReference type="NCBI Taxonomy" id="997348"/>
    <lineage>
        <taxon>Bacteria</taxon>
        <taxon>Pseudomonadati</taxon>
        <taxon>Pseudomonadota</taxon>
        <taxon>Betaproteobacteria</taxon>
        <taxon>Neisseriales</taxon>
        <taxon>Neisseriaceae</taxon>
        <taxon>Neisseria</taxon>
    </lineage>
</organism>